<keyword evidence="3" id="KW-0813">Transport</keyword>
<evidence type="ECO:0000256" key="6">
    <source>
        <dbReference type="ARBA" id="ARBA00022982"/>
    </source>
</evidence>
<comment type="function">
    <text evidence="1">Functions as an electron carrier between membrane-bound cytochrome b6-f and photosystem I in oxygenic photosynthesis.</text>
</comment>
<evidence type="ECO:0000256" key="1">
    <source>
        <dbReference type="ARBA" id="ARBA00002347"/>
    </source>
</evidence>
<keyword evidence="7" id="KW-0408">Iron</keyword>
<comment type="caution">
    <text evidence="13">The sequence shown here is derived from an EMBL/GenBank/DDBJ whole genome shotgun (WGS) entry which is preliminary data.</text>
</comment>
<dbReference type="Gene3D" id="1.10.760.10">
    <property type="entry name" value="Cytochrome c-like domain"/>
    <property type="match status" value="1"/>
</dbReference>
<evidence type="ECO:0000256" key="10">
    <source>
        <dbReference type="ARBA" id="ARBA00031247"/>
    </source>
</evidence>
<dbReference type="GO" id="GO:0020037">
    <property type="term" value="F:heme binding"/>
    <property type="evidence" value="ECO:0007669"/>
    <property type="project" value="InterPro"/>
</dbReference>
<dbReference type="AlphaFoldDB" id="A0AA38FL26"/>
<evidence type="ECO:0000256" key="11">
    <source>
        <dbReference type="ARBA" id="ARBA00033211"/>
    </source>
</evidence>
<feature type="non-terminal residue" evidence="13">
    <location>
        <position position="1"/>
    </location>
</feature>
<reference evidence="13 14" key="1">
    <citation type="journal article" date="2021" name="Nat. Plants">
        <title>The Taxus genome provides insights into paclitaxel biosynthesis.</title>
        <authorList>
            <person name="Xiong X."/>
            <person name="Gou J."/>
            <person name="Liao Q."/>
            <person name="Li Y."/>
            <person name="Zhou Q."/>
            <person name="Bi G."/>
            <person name="Li C."/>
            <person name="Du R."/>
            <person name="Wang X."/>
            <person name="Sun T."/>
            <person name="Guo L."/>
            <person name="Liang H."/>
            <person name="Lu P."/>
            <person name="Wu Y."/>
            <person name="Zhang Z."/>
            <person name="Ro D.K."/>
            <person name="Shang Y."/>
            <person name="Huang S."/>
            <person name="Yan J."/>
        </authorList>
    </citation>
    <scope>NUCLEOTIDE SEQUENCE [LARGE SCALE GENOMIC DNA]</scope>
    <source>
        <strain evidence="13">Ta-2019</strain>
    </source>
</reference>
<dbReference type="InterPro" id="IPR036909">
    <property type="entry name" value="Cyt_c-like_dom_sf"/>
</dbReference>
<dbReference type="GO" id="GO:0009055">
    <property type="term" value="F:electron transfer activity"/>
    <property type="evidence" value="ECO:0007669"/>
    <property type="project" value="InterPro"/>
</dbReference>
<dbReference type="InterPro" id="IPR009056">
    <property type="entry name" value="Cyt_c-like_dom"/>
</dbReference>
<dbReference type="PANTHER" id="PTHR34688:SF2">
    <property type="entry name" value="CYTOCHROME C6, CHLOROPLASTIC"/>
    <property type="match status" value="1"/>
</dbReference>
<proteinExistence type="inferred from homology"/>
<evidence type="ECO:0000313" key="13">
    <source>
        <dbReference type="EMBL" id="KAH9306129.1"/>
    </source>
</evidence>
<keyword evidence="14" id="KW-1185">Reference proteome</keyword>
<evidence type="ECO:0000256" key="4">
    <source>
        <dbReference type="ARBA" id="ARBA00022617"/>
    </source>
</evidence>
<evidence type="ECO:0000256" key="3">
    <source>
        <dbReference type="ARBA" id="ARBA00022448"/>
    </source>
</evidence>
<sequence length="169" mass="18289">NPTPQLSNLISRSFSVNCCQGNGACLGKGARFHKEQRPRKLSSSLVACIISITAISTTQESLAQILGSQQGGTIFQKACIGCHYEGGNVLQPGATLTTRDLERNGIVTIADIFNLTYYGKGRMPSDETLGLDGFSALFHQFFRCQSQMPDPWTPDCGKVAEILQLSLCI</sequence>
<dbReference type="PANTHER" id="PTHR34688">
    <property type="entry name" value="CYTOCHROME C6, CHLOROPLASTIC"/>
    <property type="match status" value="1"/>
</dbReference>
<evidence type="ECO:0000256" key="9">
    <source>
        <dbReference type="ARBA" id="ARBA00030448"/>
    </source>
</evidence>
<dbReference type="EMBL" id="JAHRHJ020000008">
    <property type="protein sequence ID" value="KAH9306129.1"/>
    <property type="molecule type" value="Genomic_DNA"/>
</dbReference>
<evidence type="ECO:0000256" key="8">
    <source>
        <dbReference type="ARBA" id="ARBA00023078"/>
    </source>
</evidence>
<evidence type="ECO:0000256" key="5">
    <source>
        <dbReference type="ARBA" id="ARBA00022723"/>
    </source>
</evidence>
<evidence type="ECO:0000256" key="7">
    <source>
        <dbReference type="ARBA" id="ARBA00023004"/>
    </source>
</evidence>
<dbReference type="SUPFAM" id="SSF46626">
    <property type="entry name" value="Cytochrome c"/>
    <property type="match status" value="1"/>
</dbReference>
<keyword evidence="8" id="KW-0793">Thylakoid</keyword>
<name>A0AA38FL26_TAXCH</name>
<keyword evidence="6" id="KW-0249">Electron transport</keyword>
<dbReference type="GO" id="GO:0005506">
    <property type="term" value="F:iron ion binding"/>
    <property type="evidence" value="ECO:0007669"/>
    <property type="project" value="InterPro"/>
</dbReference>
<organism evidence="13 14">
    <name type="scientific">Taxus chinensis</name>
    <name type="common">Chinese yew</name>
    <name type="synonym">Taxus wallichiana var. chinensis</name>
    <dbReference type="NCBI Taxonomy" id="29808"/>
    <lineage>
        <taxon>Eukaryota</taxon>
        <taxon>Viridiplantae</taxon>
        <taxon>Streptophyta</taxon>
        <taxon>Embryophyta</taxon>
        <taxon>Tracheophyta</taxon>
        <taxon>Spermatophyta</taxon>
        <taxon>Pinopsida</taxon>
        <taxon>Pinidae</taxon>
        <taxon>Conifers II</taxon>
        <taxon>Cupressales</taxon>
        <taxon>Taxaceae</taxon>
        <taxon>Taxus</taxon>
    </lineage>
</organism>
<feature type="domain" description="Cytochrome c" evidence="12">
    <location>
        <begin position="69"/>
        <end position="127"/>
    </location>
</feature>
<dbReference type="InterPro" id="IPR023655">
    <property type="entry name" value="Cyt_C6"/>
</dbReference>
<accession>A0AA38FL26</accession>
<keyword evidence="4" id="KW-0349">Heme</keyword>
<evidence type="ECO:0000259" key="12">
    <source>
        <dbReference type="Pfam" id="PF13442"/>
    </source>
</evidence>
<gene>
    <name evidence="13" type="ORF">KI387_010533</name>
</gene>
<protein>
    <recommendedName>
        <fullName evidence="11">Cytochrome c-553</fullName>
    </recommendedName>
    <alternativeName>
        <fullName evidence="10">Cytochrome c553</fullName>
    </alternativeName>
    <alternativeName>
        <fullName evidence="9">Soluble cytochrome f</fullName>
    </alternativeName>
</protein>
<dbReference type="Pfam" id="PF13442">
    <property type="entry name" value="Cytochrome_CBB3"/>
    <property type="match status" value="1"/>
</dbReference>
<keyword evidence="5" id="KW-0479">Metal-binding</keyword>
<comment type="similarity">
    <text evidence="2">Belongs to the cytochrome c family. PetJ subfamily.</text>
</comment>
<evidence type="ECO:0000256" key="2">
    <source>
        <dbReference type="ARBA" id="ARBA00009650"/>
    </source>
</evidence>
<evidence type="ECO:0000313" key="14">
    <source>
        <dbReference type="Proteomes" id="UP000824469"/>
    </source>
</evidence>
<dbReference type="OMA" id="EMALCNT"/>
<dbReference type="Proteomes" id="UP000824469">
    <property type="component" value="Unassembled WGS sequence"/>
</dbReference>